<proteinExistence type="predicted"/>
<sequence>MVNLMAEVEKPTTPSASSSDHPTPGTPTSPNERIGPSMPQTSSPSVTKKQEKDDDDATGSKPKSSPSAQESRTARSYAHIRDLSPNGVAEREEWVRKELAELDYWHEHPDELLAQIRQTHPTYKMRKKEWNQEEQQWYQDMLDEHEAEQWANRVTDSDAEE</sequence>
<comment type="caution">
    <text evidence="2">The sequence shown here is derived from an EMBL/GenBank/DDBJ whole genome shotgun (WGS) entry which is preliminary data.</text>
</comment>
<evidence type="ECO:0000313" key="3">
    <source>
        <dbReference type="Proteomes" id="UP000215289"/>
    </source>
</evidence>
<feature type="compositionally biased region" description="Polar residues" evidence="1">
    <location>
        <begin position="38"/>
        <end position="47"/>
    </location>
</feature>
<dbReference type="EMBL" id="NIDN02000193">
    <property type="protein sequence ID" value="RLL94627.1"/>
    <property type="molecule type" value="Genomic_DNA"/>
</dbReference>
<feature type="compositionally biased region" description="Polar residues" evidence="1">
    <location>
        <begin position="12"/>
        <end position="31"/>
    </location>
</feature>
<keyword evidence="3" id="KW-1185">Reference proteome</keyword>
<name>A0A397GPP7_9EURO</name>
<reference evidence="2 3" key="1">
    <citation type="submission" date="2018-08" db="EMBL/GenBank/DDBJ databases">
        <title>Draft genome sequences of two Aspergillus turcosus clinical strains isolated from bronchoalveolar lavage fluid: one azole-susceptible and the other azole-resistant.</title>
        <authorList>
            <person name="Parent-Michaud M."/>
            <person name="Dufresne P.J."/>
            <person name="Fournier E."/>
            <person name="Martineau C."/>
            <person name="Moreira S."/>
            <person name="Perkins V."/>
            <person name="De Repentigny L."/>
            <person name="Dufresne S.F."/>
        </authorList>
    </citation>
    <scope>NUCLEOTIDE SEQUENCE [LARGE SCALE GENOMIC DNA]</scope>
    <source>
        <strain evidence="2">HMR AF 1038</strain>
    </source>
</reference>
<organism evidence="2 3">
    <name type="scientific">Aspergillus turcosus</name>
    <dbReference type="NCBI Taxonomy" id="1245748"/>
    <lineage>
        <taxon>Eukaryota</taxon>
        <taxon>Fungi</taxon>
        <taxon>Dikarya</taxon>
        <taxon>Ascomycota</taxon>
        <taxon>Pezizomycotina</taxon>
        <taxon>Eurotiomycetes</taxon>
        <taxon>Eurotiomycetidae</taxon>
        <taxon>Eurotiales</taxon>
        <taxon>Aspergillaceae</taxon>
        <taxon>Aspergillus</taxon>
        <taxon>Aspergillus subgen. Fumigati</taxon>
    </lineage>
</organism>
<feature type="compositionally biased region" description="Polar residues" evidence="1">
    <location>
        <begin position="61"/>
        <end position="71"/>
    </location>
</feature>
<gene>
    <name evidence="2" type="ORF">CFD26_100557</name>
</gene>
<evidence type="ECO:0000256" key="1">
    <source>
        <dbReference type="SAM" id="MobiDB-lite"/>
    </source>
</evidence>
<dbReference type="OrthoDB" id="4500303at2759"/>
<dbReference type="AlphaFoldDB" id="A0A397GPP7"/>
<accession>A0A397GPP7</accession>
<evidence type="ECO:0000313" key="2">
    <source>
        <dbReference type="EMBL" id="RLL94627.1"/>
    </source>
</evidence>
<feature type="region of interest" description="Disordered" evidence="1">
    <location>
        <begin position="1"/>
        <end position="90"/>
    </location>
</feature>
<dbReference type="Proteomes" id="UP000215289">
    <property type="component" value="Unassembled WGS sequence"/>
</dbReference>
<protein>
    <submittedName>
        <fullName evidence="2">Uncharacterized protein</fullName>
    </submittedName>
</protein>